<gene>
    <name evidence="2" type="ORF">ACFP3R_13565</name>
</gene>
<sequence length="449" mass="48958">MREDQRQPPVERHRSHSAARPTAGTGGRPPEQELLRLQRTAGNRAVRRLVAHDPVPVQRRFASADMPLGVELSAEVQQRLPAALAALGVPLPADLRGRLATAIADEQLHPLPAWLAANGIEPSAEDVIKKATELAAEHGSGTTAPPSAWEVHGASAENGKLVERDAPARTVFWAKRDRAVELWGRKWLFGDRNPLATRPRVRFVVLLPMGFPPSARERLAAALDVPLAEVLFTNAGSLSPAPGKPSAEFVDEGGQRRFPSAAEKLRPALDTVRDYLAGLGLTRIDEQAVEKWLATAGVTARDKTAFAGPGVIDAANVEGQTTPEARGSRNVVLNTDNHTWGTLVHELFHVLEHPDVMNFSFDNPIGADLQEGITEFFTSEATGFDVRTDHAKKSTMYLRATEFVRDEVGAGRIARAELVEIYFNGIGGAVLDRAREFGKRWEDQRDGRS</sequence>
<accession>A0ABW1P6N6</accession>
<evidence type="ECO:0000313" key="2">
    <source>
        <dbReference type="EMBL" id="MFC6090307.1"/>
    </source>
</evidence>
<comment type="caution">
    <text evidence="2">The sequence shown here is derived from an EMBL/GenBank/DDBJ whole genome shotgun (WGS) entry which is preliminary data.</text>
</comment>
<feature type="compositionally biased region" description="Basic and acidic residues" evidence="1">
    <location>
        <begin position="1"/>
        <end position="12"/>
    </location>
</feature>
<evidence type="ECO:0000313" key="3">
    <source>
        <dbReference type="Proteomes" id="UP001596220"/>
    </source>
</evidence>
<organism evidence="2 3">
    <name type="scientific">Saccharothrix lopnurensis</name>
    <dbReference type="NCBI Taxonomy" id="1670621"/>
    <lineage>
        <taxon>Bacteria</taxon>
        <taxon>Bacillati</taxon>
        <taxon>Actinomycetota</taxon>
        <taxon>Actinomycetes</taxon>
        <taxon>Pseudonocardiales</taxon>
        <taxon>Pseudonocardiaceae</taxon>
        <taxon>Saccharothrix</taxon>
    </lineage>
</organism>
<dbReference type="EMBL" id="JBHSQO010000011">
    <property type="protein sequence ID" value="MFC6090307.1"/>
    <property type="molecule type" value="Genomic_DNA"/>
</dbReference>
<evidence type="ECO:0000256" key="1">
    <source>
        <dbReference type="SAM" id="MobiDB-lite"/>
    </source>
</evidence>
<keyword evidence="3" id="KW-1185">Reference proteome</keyword>
<evidence type="ECO:0008006" key="4">
    <source>
        <dbReference type="Google" id="ProtNLM"/>
    </source>
</evidence>
<proteinExistence type="predicted"/>
<name>A0ABW1P6N6_9PSEU</name>
<protein>
    <recommendedName>
        <fullName evidence="4">IrrE N-terminal-like domain-containing protein</fullName>
    </recommendedName>
</protein>
<dbReference type="Proteomes" id="UP001596220">
    <property type="component" value="Unassembled WGS sequence"/>
</dbReference>
<dbReference type="RefSeq" id="WP_380636052.1">
    <property type="nucleotide sequence ID" value="NZ_JBHSQO010000011.1"/>
</dbReference>
<reference evidence="3" key="1">
    <citation type="journal article" date="2019" name="Int. J. Syst. Evol. Microbiol.">
        <title>The Global Catalogue of Microorganisms (GCM) 10K type strain sequencing project: providing services to taxonomists for standard genome sequencing and annotation.</title>
        <authorList>
            <consortium name="The Broad Institute Genomics Platform"/>
            <consortium name="The Broad Institute Genome Sequencing Center for Infectious Disease"/>
            <person name="Wu L."/>
            <person name="Ma J."/>
        </authorList>
    </citation>
    <scope>NUCLEOTIDE SEQUENCE [LARGE SCALE GENOMIC DNA]</scope>
    <source>
        <strain evidence="3">CGMCC 4.7246</strain>
    </source>
</reference>
<feature type="region of interest" description="Disordered" evidence="1">
    <location>
        <begin position="1"/>
        <end position="31"/>
    </location>
</feature>